<dbReference type="PANTHER" id="PTHR11474">
    <property type="entry name" value="TYROSINASE FAMILY MEMBER"/>
    <property type="match status" value="1"/>
</dbReference>
<dbReference type="SUPFAM" id="SSF48056">
    <property type="entry name" value="Di-copper centre-containing domain"/>
    <property type="match status" value="1"/>
</dbReference>
<evidence type="ECO:0000313" key="5">
    <source>
        <dbReference type="Proteomes" id="UP000749293"/>
    </source>
</evidence>
<dbReference type="InterPro" id="IPR050316">
    <property type="entry name" value="Tyrosinase/Hemocyanin"/>
</dbReference>
<dbReference type="AlphaFoldDB" id="A0A9P4YYF2"/>
<evidence type="ECO:0000259" key="3">
    <source>
        <dbReference type="PROSITE" id="PS00498"/>
    </source>
</evidence>
<name>A0A9P4YYF2_9HYPO</name>
<dbReference type="Pfam" id="PF00264">
    <property type="entry name" value="Tyrosinase"/>
    <property type="match status" value="1"/>
</dbReference>
<protein>
    <submittedName>
        <fullName evidence="4">Tyrosinase</fullName>
    </submittedName>
</protein>
<dbReference type="GeneID" id="55971239"/>
<dbReference type="EMBL" id="JAANYQ010000004">
    <property type="protein sequence ID" value="KAF4124345.1"/>
    <property type="molecule type" value="Genomic_DNA"/>
</dbReference>
<feature type="chain" id="PRO_5040118022" evidence="2">
    <location>
        <begin position="21"/>
        <end position="395"/>
    </location>
</feature>
<keyword evidence="2" id="KW-0732">Signal</keyword>
<dbReference type="GO" id="GO:0046872">
    <property type="term" value="F:metal ion binding"/>
    <property type="evidence" value="ECO:0007669"/>
    <property type="project" value="UniProtKB-KW"/>
</dbReference>
<dbReference type="InterPro" id="IPR008922">
    <property type="entry name" value="Di-copper_centre_dom_sf"/>
</dbReference>
<comment type="caution">
    <text evidence="4">The sequence shown here is derived from an EMBL/GenBank/DDBJ whole genome shotgun (WGS) entry which is preliminary data.</text>
</comment>
<dbReference type="PANTHER" id="PTHR11474:SF127">
    <property type="entry name" value="TYROSINASE COPPER-BINDING DOMAIN-CONTAINING PROTEIN"/>
    <property type="match status" value="1"/>
</dbReference>
<dbReference type="PRINTS" id="PR00092">
    <property type="entry name" value="TYROSINASE"/>
</dbReference>
<dbReference type="RefSeq" id="XP_035322997.1">
    <property type="nucleotide sequence ID" value="XM_035466985.1"/>
</dbReference>
<proteinExistence type="predicted"/>
<keyword evidence="5" id="KW-1185">Reference proteome</keyword>
<dbReference type="PROSITE" id="PS00498">
    <property type="entry name" value="TYROSINASE_2"/>
    <property type="match status" value="1"/>
</dbReference>
<evidence type="ECO:0000313" key="4">
    <source>
        <dbReference type="EMBL" id="KAF4124345.1"/>
    </source>
</evidence>
<dbReference type="InterPro" id="IPR002227">
    <property type="entry name" value="Tyrosinase_Cu-bd"/>
</dbReference>
<dbReference type="OrthoDB" id="6132182at2759"/>
<feature type="signal peptide" evidence="2">
    <location>
        <begin position="1"/>
        <end position="20"/>
    </location>
</feature>
<accession>A0A9P4YYF2</accession>
<keyword evidence="1" id="KW-0479">Metal-binding</keyword>
<dbReference type="Gene3D" id="1.10.1280.10">
    <property type="entry name" value="Di-copper center containing domain from catechol oxidase"/>
    <property type="match status" value="2"/>
</dbReference>
<gene>
    <name evidence="4" type="ORF">GMORB2_5011</name>
</gene>
<evidence type="ECO:0000256" key="2">
    <source>
        <dbReference type="SAM" id="SignalP"/>
    </source>
</evidence>
<dbReference type="GO" id="GO:0016491">
    <property type="term" value="F:oxidoreductase activity"/>
    <property type="evidence" value="ECO:0007669"/>
    <property type="project" value="InterPro"/>
</dbReference>
<evidence type="ECO:0000256" key="1">
    <source>
        <dbReference type="ARBA" id="ARBA00022723"/>
    </source>
</evidence>
<feature type="domain" description="Tyrosinase copper-binding" evidence="3">
    <location>
        <begin position="304"/>
        <end position="315"/>
    </location>
</feature>
<organism evidence="4 5">
    <name type="scientific">Geosmithia morbida</name>
    <dbReference type="NCBI Taxonomy" id="1094350"/>
    <lineage>
        <taxon>Eukaryota</taxon>
        <taxon>Fungi</taxon>
        <taxon>Dikarya</taxon>
        <taxon>Ascomycota</taxon>
        <taxon>Pezizomycotina</taxon>
        <taxon>Sordariomycetes</taxon>
        <taxon>Hypocreomycetidae</taxon>
        <taxon>Hypocreales</taxon>
        <taxon>Bionectriaceae</taxon>
        <taxon>Geosmithia</taxon>
    </lineage>
</organism>
<reference evidence="4" key="1">
    <citation type="submission" date="2020-03" db="EMBL/GenBank/DDBJ databases">
        <title>Site-based positive gene gene selection in Geosmithia morbida across the United States reveals a broad range of putative effectors and factors for local host and environmental adapation.</title>
        <authorList>
            <person name="Onufrak A."/>
            <person name="Murdoch R.W."/>
            <person name="Gazis R."/>
            <person name="Huff M."/>
            <person name="Staton M."/>
            <person name="Klingeman W."/>
            <person name="Hadziabdic D."/>
        </authorList>
    </citation>
    <scope>NUCLEOTIDE SEQUENCE</scope>
    <source>
        <strain evidence="4">1262</strain>
    </source>
</reference>
<dbReference type="Proteomes" id="UP000749293">
    <property type="component" value="Unassembled WGS sequence"/>
</dbReference>
<sequence>MGHSIPFICLIAILVVLSNAQVSFAHESREEQMAKCDRLLIRKEWRTLEDGEKAEWVGAVKCLASIRHQRLSLSRDQSVLDGKRSLYDDFSYSHASLENSTHRNAYFLPWRTSTSMPLMSASKELRMHLHMYMYDTYRKTDRWFTHLFDSSLRRTCGYTGPTPYWDWSRDHANLFASPVFDDSPEQGLGGTGDCESSDCTVTTGALTGDDFQLAWPIPHSLRRNLTLITGWYPDERPQNETLGPETVCHAIDSTTGDFFTFQRAMSALHNHVHNFVGGDLAGDCPGTLPEEDCQDMAMSFTPNDPLFWLHHAQLDRLWNVWQRQHPSNFAAFSGMPLVPHNMTDPHYDADARVLVDEPMFFDVQSVPVAPRTLFDIETWPLCYRYAEEEEWGGDT</sequence>